<dbReference type="GO" id="GO:0045820">
    <property type="term" value="P:negative regulation of glycolytic process"/>
    <property type="evidence" value="ECO:0007669"/>
    <property type="project" value="TreeGrafter"/>
</dbReference>
<name>A0A1G2JRE6_9BACT</name>
<dbReference type="EMBL" id="MHPU01000003">
    <property type="protein sequence ID" value="OGZ89716.1"/>
    <property type="molecule type" value="Genomic_DNA"/>
</dbReference>
<dbReference type="InterPro" id="IPR013078">
    <property type="entry name" value="His_Pase_superF_clade-1"/>
</dbReference>
<dbReference type="CDD" id="cd07067">
    <property type="entry name" value="HP_PGM_like"/>
    <property type="match status" value="1"/>
</dbReference>
<keyword evidence="1" id="KW-0378">Hydrolase</keyword>
<dbReference type="SUPFAM" id="SSF53254">
    <property type="entry name" value="Phosphoglycerate mutase-like"/>
    <property type="match status" value="1"/>
</dbReference>
<evidence type="ECO:0000313" key="3">
    <source>
        <dbReference type="EMBL" id="OGZ89716.1"/>
    </source>
</evidence>
<evidence type="ECO:0000256" key="2">
    <source>
        <dbReference type="PIRSR" id="PIRSR613078-2"/>
    </source>
</evidence>
<proteinExistence type="predicted"/>
<reference evidence="3 4" key="1">
    <citation type="journal article" date="2016" name="Nat. Commun.">
        <title>Thousands of microbial genomes shed light on interconnected biogeochemical processes in an aquifer system.</title>
        <authorList>
            <person name="Anantharaman K."/>
            <person name="Brown C.T."/>
            <person name="Hug L.A."/>
            <person name="Sharon I."/>
            <person name="Castelle C.J."/>
            <person name="Probst A.J."/>
            <person name="Thomas B.C."/>
            <person name="Singh A."/>
            <person name="Wilkins M.J."/>
            <person name="Karaoz U."/>
            <person name="Brodie E.L."/>
            <person name="Williams K.H."/>
            <person name="Hubbard S.S."/>
            <person name="Banfield J.F."/>
        </authorList>
    </citation>
    <scope>NUCLEOTIDE SEQUENCE [LARGE SCALE GENOMIC DNA]</scope>
</reference>
<gene>
    <name evidence="3" type="ORF">A2561_00310</name>
</gene>
<evidence type="ECO:0000313" key="4">
    <source>
        <dbReference type="Proteomes" id="UP000178935"/>
    </source>
</evidence>
<organism evidence="3 4">
    <name type="scientific">Candidatus Staskawiczbacteria bacterium RIFOXYD1_FULL_32_13</name>
    <dbReference type="NCBI Taxonomy" id="1802234"/>
    <lineage>
        <taxon>Bacteria</taxon>
        <taxon>Candidatus Staskawicziibacteriota</taxon>
    </lineage>
</organism>
<accession>A0A1G2JRE6</accession>
<dbReference type="InterPro" id="IPR051695">
    <property type="entry name" value="Phosphoglycerate_Mutase"/>
</dbReference>
<dbReference type="PANTHER" id="PTHR46517">
    <property type="entry name" value="FRUCTOSE-2,6-BISPHOSPHATASE TIGAR"/>
    <property type="match status" value="1"/>
</dbReference>
<dbReference type="InterPro" id="IPR029033">
    <property type="entry name" value="His_PPase_superfam"/>
</dbReference>
<evidence type="ECO:0008006" key="5">
    <source>
        <dbReference type="Google" id="ProtNLM"/>
    </source>
</evidence>
<dbReference type="AlphaFoldDB" id="A0A1G2JRE6"/>
<dbReference type="GO" id="GO:0005829">
    <property type="term" value="C:cytosol"/>
    <property type="evidence" value="ECO:0007669"/>
    <property type="project" value="TreeGrafter"/>
</dbReference>
<dbReference type="Gene3D" id="3.40.50.1240">
    <property type="entry name" value="Phosphoglycerate mutase-like"/>
    <property type="match status" value="1"/>
</dbReference>
<feature type="binding site" evidence="2">
    <location>
        <position position="59"/>
    </location>
    <ligand>
        <name>substrate</name>
    </ligand>
</feature>
<dbReference type="PANTHER" id="PTHR46517:SF1">
    <property type="entry name" value="FRUCTOSE-2,6-BISPHOSPHATASE TIGAR"/>
    <property type="match status" value="1"/>
</dbReference>
<protein>
    <recommendedName>
        <fullName evidence="5">Phosphoglycerate mutase</fullName>
    </recommendedName>
</protein>
<dbReference type="Proteomes" id="UP000178935">
    <property type="component" value="Unassembled WGS sequence"/>
</dbReference>
<dbReference type="GO" id="GO:0004331">
    <property type="term" value="F:fructose-2,6-bisphosphate 2-phosphatase activity"/>
    <property type="evidence" value="ECO:0007669"/>
    <property type="project" value="TreeGrafter"/>
</dbReference>
<comment type="caution">
    <text evidence="3">The sequence shown here is derived from an EMBL/GenBank/DDBJ whole genome shotgun (WGS) entry which is preliminary data.</text>
</comment>
<evidence type="ECO:0000256" key="1">
    <source>
        <dbReference type="ARBA" id="ARBA00022801"/>
    </source>
</evidence>
<dbReference type="GO" id="GO:0043456">
    <property type="term" value="P:regulation of pentose-phosphate shunt"/>
    <property type="evidence" value="ECO:0007669"/>
    <property type="project" value="TreeGrafter"/>
</dbReference>
<dbReference type="Pfam" id="PF00300">
    <property type="entry name" value="His_Phos_1"/>
    <property type="match status" value="1"/>
</dbReference>
<sequence length="62" mass="7106">MSIKITYFVHGTTQDNEKEISSGWDNVELSDLGKRQSVELKNLIKDKNFDVVFCSDLKRAVD</sequence>